<gene>
    <name evidence="2" type="ORF">CUN85_06535</name>
</gene>
<dbReference type="InterPro" id="IPR007404">
    <property type="entry name" value="YdjM-like"/>
</dbReference>
<dbReference type="PANTHER" id="PTHR40031">
    <property type="entry name" value="HYPOTHETICAL MEMBRANE SPANNING PROTEIN"/>
    <property type="match status" value="1"/>
</dbReference>
<name>A0A4E0QRX8_9EURY</name>
<accession>A0A4E0QRX8</accession>
<sequence length="361" mass="41373">MVNTLSHLGLGLLIASVAGLEGRQKKIVAALAIIPDLDLFSDVLLNLFGGYFSHQTYVQLYYLFGHREFTHSFLFMLIVTSVIWIYGRNRTFVIASFAALFSHFYLDYATTWKMRPLFPFSEESSIMGAFDSFDPVIMFASLVPVYFLLAGELKKRGVVNDLPGTRLKSCRDNGIGIDKVLLMVLILWCVITPASKFFLVNHVSETEGYDISYQSSYPSSFGTYLSAYPYNQTHYKVLEISYWTGVEKSMTVPIISENNVDGSLEYVQLSTELYDSAPIREIDFIVYSVEDNDGIVTVTLKDARNPFSLFWTYFRTEYIFEFEVDSGEHTAYVKRGSLYLEEAPDNWFWIPLCSMYMKPFF</sequence>
<dbReference type="AlphaFoldDB" id="A0A4E0QRX8"/>
<protein>
    <submittedName>
        <fullName evidence="2">Metal-dependent hydrolase</fullName>
    </submittedName>
</protein>
<dbReference type="Proteomes" id="UP000297295">
    <property type="component" value="Unassembled WGS sequence"/>
</dbReference>
<feature type="transmembrane region" description="Helical" evidence="1">
    <location>
        <begin position="129"/>
        <end position="149"/>
    </location>
</feature>
<dbReference type="Pfam" id="PF04307">
    <property type="entry name" value="YdjM"/>
    <property type="match status" value="1"/>
</dbReference>
<evidence type="ECO:0000256" key="1">
    <source>
        <dbReference type="SAM" id="Phobius"/>
    </source>
</evidence>
<evidence type="ECO:0000313" key="3">
    <source>
        <dbReference type="Proteomes" id="UP000297295"/>
    </source>
</evidence>
<reference evidence="2 3" key="1">
    <citation type="submission" date="2017-11" db="EMBL/GenBank/DDBJ databases">
        <title>Isolation and Characterization of Methanogenic Archaea from Saline Meromictic Lake at Siberia.</title>
        <authorList>
            <person name="Shen Y."/>
            <person name="Huang H.-H."/>
            <person name="Lai M.-C."/>
            <person name="Chen S.-C."/>
        </authorList>
    </citation>
    <scope>NUCLEOTIDE SEQUENCE [LARGE SCALE GENOMIC DNA]</scope>
    <source>
        <strain evidence="2 3">SY-01</strain>
    </source>
</reference>
<keyword evidence="1" id="KW-1133">Transmembrane helix</keyword>
<dbReference type="OrthoDB" id="124447at2157"/>
<evidence type="ECO:0000313" key="2">
    <source>
        <dbReference type="EMBL" id="TGC09481.1"/>
    </source>
</evidence>
<dbReference type="RefSeq" id="WP_135389519.1">
    <property type="nucleotide sequence ID" value="NZ_PGGK01000005.1"/>
</dbReference>
<feature type="transmembrane region" description="Helical" evidence="1">
    <location>
        <begin position="180"/>
        <end position="199"/>
    </location>
</feature>
<proteinExistence type="predicted"/>
<feature type="transmembrane region" description="Helical" evidence="1">
    <location>
        <begin position="69"/>
        <end position="86"/>
    </location>
</feature>
<keyword evidence="1" id="KW-0812">Transmembrane</keyword>
<keyword evidence="1" id="KW-0472">Membrane</keyword>
<dbReference type="EMBL" id="PGGK01000005">
    <property type="protein sequence ID" value="TGC09481.1"/>
    <property type="molecule type" value="Genomic_DNA"/>
</dbReference>
<dbReference type="InterPro" id="IPR053170">
    <property type="entry name" value="Transcription_regulator"/>
</dbReference>
<organism evidence="2 3">
    <name type="scientific">Methanolobus halotolerans</name>
    <dbReference type="NCBI Taxonomy" id="2052935"/>
    <lineage>
        <taxon>Archaea</taxon>
        <taxon>Methanobacteriati</taxon>
        <taxon>Methanobacteriota</taxon>
        <taxon>Stenosarchaea group</taxon>
        <taxon>Methanomicrobia</taxon>
        <taxon>Methanosarcinales</taxon>
        <taxon>Methanosarcinaceae</taxon>
        <taxon>Methanolobus</taxon>
    </lineage>
</organism>
<keyword evidence="2" id="KW-0378">Hydrolase</keyword>
<dbReference type="PANTHER" id="PTHR40031:SF1">
    <property type="entry name" value="MEMBRANE-BOUND METAL-DEPENDENT HYDROLASE"/>
    <property type="match status" value="1"/>
</dbReference>
<dbReference type="GO" id="GO:0016787">
    <property type="term" value="F:hydrolase activity"/>
    <property type="evidence" value="ECO:0007669"/>
    <property type="project" value="UniProtKB-KW"/>
</dbReference>
<feature type="transmembrane region" description="Helical" evidence="1">
    <location>
        <begin position="92"/>
        <end position="108"/>
    </location>
</feature>
<keyword evidence="3" id="KW-1185">Reference proteome</keyword>
<comment type="caution">
    <text evidence="2">The sequence shown here is derived from an EMBL/GenBank/DDBJ whole genome shotgun (WGS) entry which is preliminary data.</text>
</comment>